<evidence type="ECO:0000313" key="10">
    <source>
        <dbReference type="EMBL" id="SCS86765.1"/>
    </source>
</evidence>
<organism evidence="10 12">
    <name type="scientific">Staphylococcus caeli</name>
    <dbReference type="NCBI Taxonomy" id="2201815"/>
    <lineage>
        <taxon>Bacteria</taxon>
        <taxon>Bacillati</taxon>
        <taxon>Bacillota</taxon>
        <taxon>Bacilli</taxon>
        <taxon>Bacillales</taxon>
        <taxon>Staphylococcaceae</taxon>
        <taxon>Staphylococcus</taxon>
    </lineage>
</organism>
<comment type="similarity">
    <text evidence="2">Belongs to the PsiE family.</text>
</comment>
<dbReference type="GO" id="GO:0005886">
    <property type="term" value="C:plasma membrane"/>
    <property type="evidence" value="ECO:0007669"/>
    <property type="project" value="UniProtKB-SubCell"/>
</dbReference>
<comment type="subcellular location">
    <subcellularLocation>
        <location evidence="1">Cell inner membrane</location>
        <topology evidence="1">Multi-pass membrane protein</topology>
    </subcellularLocation>
</comment>
<dbReference type="AlphaFoldDB" id="A0A1D4LKL9"/>
<dbReference type="InterPro" id="IPR009315">
    <property type="entry name" value="P_starv_induced_PsiE"/>
</dbReference>
<evidence type="ECO:0000256" key="1">
    <source>
        <dbReference type="ARBA" id="ARBA00004429"/>
    </source>
</evidence>
<sequence length="150" mass="17619">MHQIYSFFIDQPLLTKSHNKKNAAEIFSMFLMLILNMFIATIALILVIFLFKECISMINGIFISNSNIQYDYMIEKLLISFLYIEFILLIVQYFKKNYHFSMQYFIYAAITAIVRYIIADHYSAPTTIGLAVAIIVLVFSLYFLKRFSLD</sequence>
<dbReference type="EMBL" id="FMPI01000003">
    <property type="protein sequence ID" value="SCS56609.1"/>
    <property type="molecule type" value="Genomic_DNA"/>
</dbReference>
<evidence type="ECO:0000313" key="11">
    <source>
        <dbReference type="Proteomes" id="UP000095412"/>
    </source>
</evidence>
<feature type="transmembrane region" description="Helical" evidence="8">
    <location>
        <begin position="26"/>
        <end position="51"/>
    </location>
</feature>
<gene>
    <name evidence="10" type="primary">psiE</name>
    <name evidence="10" type="ORF">SAMEA2297795_01262</name>
    <name evidence="9" type="ORF">SAMEA2297796_00757</name>
</gene>
<feature type="transmembrane region" description="Helical" evidence="8">
    <location>
        <begin position="125"/>
        <end position="144"/>
    </location>
</feature>
<name>A0A1D4LKL9_9STAP</name>
<keyword evidence="11" id="KW-1185">Reference proteome</keyword>
<evidence type="ECO:0000256" key="2">
    <source>
        <dbReference type="ARBA" id="ARBA00005632"/>
    </source>
</evidence>
<evidence type="ECO:0000256" key="6">
    <source>
        <dbReference type="ARBA" id="ARBA00022989"/>
    </source>
</evidence>
<reference evidence="9 11" key="2">
    <citation type="submission" date="2016-09" db="EMBL/GenBank/DDBJ databases">
        <authorList>
            <consortium name="Pathogen Informatics"/>
            <person name="Sun Q."/>
            <person name="Inoue M."/>
        </authorList>
    </citation>
    <scope>NUCLEOTIDE SEQUENCE [LARGE SCALE GENOMIC DNA]</scope>
    <source>
        <strain evidence="9 11">82C</strain>
    </source>
</reference>
<evidence type="ECO:0000313" key="9">
    <source>
        <dbReference type="EMBL" id="SCS56609.1"/>
    </source>
</evidence>
<dbReference type="PANTHER" id="PTHR37819:SF1">
    <property type="entry name" value="PROTEIN PSIE"/>
    <property type="match status" value="1"/>
</dbReference>
<keyword evidence="4" id="KW-1003">Cell membrane</keyword>
<keyword evidence="5 8" id="KW-0812">Transmembrane</keyword>
<dbReference type="GO" id="GO:0016036">
    <property type="term" value="P:cellular response to phosphate starvation"/>
    <property type="evidence" value="ECO:0007669"/>
    <property type="project" value="InterPro"/>
</dbReference>
<dbReference type="Proteomes" id="UP000095412">
    <property type="component" value="Unassembled WGS sequence"/>
</dbReference>
<dbReference type="InterPro" id="IPR020948">
    <property type="entry name" value="P_starv_induced_PsiE-like"/>
</dbReference>
<dbReference type="PANTHER" id="PTHR37819">
    <property type="entry name" value="PROTEIN PSIE"/>
    <property type="match status" value="1"/>
</dbReference>
<proteinExistence type="inferred from homology"/>
<evidence type="ECO:0000313" key="12">
    <source>
        <dbReference type="Proteomes" id="UP000095768"/>
    </source>
</evidence>
<keyword evidence="7 8" id="KW-0472">Membrane</keyword>
<evidence type="ECO:0000256" key="7">
    <source>
        <dbReference type="ARBA" id="ARBA00023136"/>
    </source>
</evidence>
<evidence type="ECO:0000256" key="8">
    <source>
        <dbReference type="SAM" id="Phobius"/>
    </source>
</evidence>
<dbReference type="EMBL" id="FMPG01000004">
    <property type="protein sequence ID" value="SCS86765.1"/>
    <property type="molecule type" value="Genomic_DNA"/>
</dbReference>
<feature type="transmembrane region" description="Helical" evidence="8">
    <location>
        <begin position="72"/>
        <end position="94"/>
    </location>
</feature>
<dbReference type="PIRSF" id="PIRSF029598">
    <property type="entry name" value="PsiE"/>
    <property type="match status" value="1"/>
</dbReference>
<evidence type="ECO:0000256" key="3">
    <source>
        <dbReference type="ARBA" id="ARBA00021903"/>
    </source>
</evidence>
<accession>A0A1D4LKL9</accession>
<protein>
    <recommendedName>
        <fullName evidence="3">Protein PsiE</fullName>
    </recommendedName>
</protein>
<keyword evidence="6 8" id="KW-1133">Transmembrane helix</keyword>
<dbReference type="Pfam" id="PF06146">
    <property type="entry name" value="PsiE"/>
    <property type="match status" value="1"/>
</dbReference>
<dbReference type="RefSeq" id="WP_245167083.1">
    <property type="nucleotide sequence ID" value="NZ_FMPG01000004.1"/>
</dbReference>
<evidence type="ECO:0000256" key="5">
    <source>
        <dbReference type="ARBA" id="ARBA00022692"/>
    </source>
</evidence>
<evidence type="ECO:0000256" key="4">
    <source>
        <dbReference type="ARBA" id="ARBA00022475"/>
    </source>
</evidence>
<dbReference type="Proteomes" id="UP000095768">
    <property type="component" value="Unassembled WGS sequence"/>
</dbReference>
<reference evidence="10 12" key="1">
    <citation type="submission" date="2016-09" db="EMBL/GenBank/DDBJ databases">
        <authorList>
            <consortium name="Pathogen Informatics"/>
        </authorList>
    </citation>
    <scope>NUCLEOTIDE SEQUENCE [LARGE SCALE GENOMIC DNA]</scope>
    <source>
        <strain evidence="10 12">82B</strain>
    </source>
</reference>